<dbReference type="InterPro" id="IPR023214">
    <property type="entry name" value="HAD_sf"/>
</dbReference>
<dbReference type="SFLD" id="SFLDF00029">
    <property type="entry name" value="phosphoserine_phosphatase"/>
    <property type="match status" value="1"/>
</dbReference>
<dbReference type="NCBIfam" id="TIGR01488">
    <property type="entry name" value="HAD-SF-IB"/>
    <property type="match status" value="1"/>
</dbReference>
<comment type="catalytic activity">
    <reaction evidence="12">
        <text>O-phospho-L-serine + H2O = L-serine + phosphate</text>
        <dbReference type="Rhea" id="RHEA:21208"/>
        <dbReference type="ChEBI" id="CHEBI:15377"/>
        <dbReference type="ChEBI" id="CHEBI:33384"/>
        <dbReference type="ChEBI" id="CHEBI:43474"/>
        <dbReference type="ChEBI" id="CHEBI:57524"/>
        <dbReference type="EC" id="3.1.3.3"/>
    </reaction>
</comment>
<name>A0ABN6S6H8_9BACT</name>
<keyword evidence="8" id="KW-0378">Hydrolase</keyword>
<dbReference type="SFLD" id="SFLDG01137">
    <property type="entry name" value="C1.6.1:_Phosphoserine_Phosphat"/>
    <property type="match status" value="1"/>
</dbReference>
<organism evidence="15 16">
    <name type="scientific">Pseudodesulfovibrio nedwellii</name>
    <dbReference type="NCBI Taxonomy" id="2973072"/>
    <lineage>
        <taxon>Bacteria</taxon>
        <taxon>Pseudomonadati</taxon>
        <taxon>Thermodesulfobacteriota</taxon>
        <taxon>Desulfovibrionia</taxon>
        <taxon>Desulfovibrionales</taxon>
        <taxon>Desulfovibrionaceae</taxon>
    </lineage>
</organism>
<dbReference type="Proteomes" id="UP001317742">
    <property type="component" value="Chromosome"/>
</dbReference>
<evidence type="ECO:0000256" key="6">
    <source>
        <dbReference type="ARBA" id="ARBA00022605"/>
    </source>
</evidence>
<evidence type="ECO:0000256" key="9">
    <source>
        <dbReference type="ARBA" id="ARBA00022842"/>
    </source>
</evidence>
<dbReference type="SFLD" id="SFLDG01136">
    <property type="entry name" value="C1.6:_Phosphoserine_Phosphatas"/>
    <property type="match status" value="1"/>
</dbReference>
<comment type="cofactor">
    <cofactor evidence="1">
        <name>Mg(2+)</name>
        <dbReference type="ChEBI" id="CHEBI:18420"/>
    </cofactor>
</comment>
<keyword evidence="6" id="KW-0028">Amino-acid biosynthesis</keyword>
<keyword evidence="9" id="KW-0460">Magnesium</keyword>
<dbReference type="InterPro" id="IPR050582">
    <property type="entry name" value="HAD-like_SerB"/>
</dbReference>
<dbReference type="SFLD" id="SFLDS00003">
    <property type="entry name" value="Haloacid_Dehalogenase"/>
    <property type="match status" value="1"/>
</dbReference>
<dbReference type="PANTHER" id="PTHR43344">
    <property type="entry name" value="PHOSPHOSERINE PHOSPHATASE"/>
    <property type="match status" value="1"/>
</dbReference>
<evidence type="ECO:0000256" key="7">
    <source>
        <dbReference type="ARBA" id="ARBA00022723"/>
    </source>
</evidence>
<evidence type="ECO:0000313" key="16">
    <source>
        <dbReference type="Proteomes" id="UP001317742"/>
    </source>
</evidence>
<dbReference type="EMBL" id="AP026709">
    <property type="protein sequence ID" value="BDQ37681.1"/>
    <property type="molecule type" value="Genomic_DNA"/>
</dbReference>
<evidence type="ECO:0000259" key="14">
    <source>
        <dbReference type="PROSITE" id="PS51671"/>
    </source>
</evidence>
<evidence type="ECO:0000313" key="15">
    <source>
        <dbReference type="EMBL" id="BDQ37681.1"/>
    </source>
</evidence>
<comment type="pathway">
    <text evidence="2">Amino-acid biosynthesis; L-serine biosynthesis; L-serine from 3-phospho-D-glycerate: step 3/3.</text>
</comment>
<keyword evidence="10" id="KW-0718">Serine biosynthesis</keyword>
<evidence type="ECO:0000256" key="2">
    <source>
        <dbReference type="ARBA" id="ARBA00005135"/>
    </source>
</evidence>
<dbReference type="PROSITE" id="PS51671">
    <property type="entry name" value="ACT"/>
    <property type="match status" value="1"/>
</dbReference>
<dbReference type="Pfam" id="PF13740">
    <property type="entry name" value="ACT_6"/>
    <property type="match status" value="1"/>
</dbReference>
<evidence type="ECO:0000256" key="11">
    <source>
        <dbReference type="ARBA" id="ARBA00031693"/>
    </source>
</evidence>
<dbReference type="Pfam" id="PF21086">
    <property type="entry name" value="ACT_PSP_2"/>
    <property type="match status" value="1"/>
</dbReference>
<dbReference type="Gene3D" id="3.40.50.1000">
    <property type="entry name" value="HAD superfamily/HAD-like"/>
    <property type="match status" value="1"/>
</dbReference>
<dbReference type="Pfam" id="PF12710">
    <property type="entry name" value="HAD"/>
    <property type="match status" value="1"/>
</dbReference>
<dbReference type="InterPro" id="IPR036412">
    <property type="entry name" value="HAD-like_sf"/>
</dbReference>
<feature type="domain" description="ACT" evidence="14">
    <location>
        <begin position="49"/>
        <end position="126"/>
    </location>
</feature>
<keyword evidence="7" id="KW-0479">Metal-binding</keyword>
<reference evidence="15 16" key="1">
    <citation type="submission" date="2022-08" db="EMBL/GenBank/DDBJ databases">
        <title>Genome Sequence of the sulphate-reducing bacterium, Pseudodesulfovibrio sp. SYK.</title>
        <authorList>
            <person name="Kondo R."/>
            <person name="Kataoka T."/>
        </authorList>
    </citation>
    <scope>NUCLEOTIDE SEQUENCE [LARGE SCALE GENOMIC DNA]</scope>
    <source>
        <strain evidence="15 16">SYK</strain>
    </source>
</reference>
<evidence type="ECO:0000256" key="3">
    <source>
        <dbReference type="ARBA" id="ARBA00009184"/>
    </source>
</evidence>
<keyword evidence="16" id="KW-1185">Reference proteome</keyword>
<evidence type="ECO:0000256" key="4">
    <source>
        <dbReference type="ARBA" id="ARBA00012640"/>
    </source>
</evidence>
<evidence type="ECO:0000256" key="12">
    <source>
        <dbReference type="ARBA" id="ARBA00048138"/>
    </source>
</evidence>
<evidence type="ECO:0000256" key="8">
    <source>
        <dbReference type="ARBA" id="ARBA00022801"/>
    </source>
</evidence>
<evidence type="ECO:0000256" key="5">
    <source>
        <dbReference type="ARBA" id="ARBA00015196"/>
    </source>
</evidence>
<comment type="catalytic activity">
    <reaction evidence="13">
        <text>O-phospho-D-serine + H2O = D-serine + phosphate</text>
        <dbReference type="Rhea" id="RHEA:24873"/>
        <dbReference type="ChEBI" id="CHEBI:15377"/>
        <dbReference type="ChEBI" id="CHEBI:35247"/>
        <dbReference type="ChEBI" id="CHEBI:43474"/>
        <dbReference type="ChEBI" id="CHEBI:58680"/>
        <dbReference type="EC" id="3.1.3.3"/>
    </reaction>
</comment>
<dbReference type="InterPro" id="IPR002912">
    <property type="entry name" value="ACT_dom"/>
</dbReference>
<dbReference type="SUPFAM" id="SSF56784">
    <property type="entry name" value="HAD-like"/>
    <property type="match status" value="1"/>
</dbReference>
<accession>A0ABN6S6H8</accession>
<dbReference type="InterPro" id="IPR045865">
    <property type="entry name" value="ACT-like_dom_sf"/>
</dbReference>
<dbReference type="InterPro" id="IPR004469">
    <property type="entry name" value="PSP"/>
</dbReference>
<evidence type="ECO:0000256" key="10">
    <source>
        <dbReference type="ARBA" id="ARBA00023299"/>
    </source>
</evidence>
<dbReference type="InterPro" id="IPR049148">
    <property type="entry name" value="PSP_ACT"/>
</dbReference>
<dbReference type="NCBIfam" id="TIGR00338">
    <property type="entry name" value="serB"/>
    <property type="match status" value="1"/>
</dbReference>
<dbReference type="CDD" id="cd04871">
    <property type="entry name" value="ACT_PSP_2"/>
    <property type="match status" value="1"/>
</dbReference>
<evidence type="ECO:0000256" key="13">
    <source>
        <dbReference type="ARBA" id="ARBA00048523"/>
    </source>
</evidence>
<dbReference type="CDD" id="cd07500">
    <property type="entry name" value="HAD_PSP"/>
    <property type="match status" value="1"/>
</dbReference>
<dbReference type="EC" id="3.1.3.3" evidence="4"/>
<evidence type="ECO:0000256" key="1">
    <source>
        <dbReference type="ARBA" id="ARBA00001946"/>
    </source>
</evidence>
<protein>
    <recommendedName>
        <fullName evidence="5">Phosphoserine phosphatase</fullName>
        <ecNumber evidence="4">3.1.3.3</ecNumber>
    </recommendedName>
    <alternativeName>
        <fullName evidence="11">O-phosphoserine phosphohydrolase</fullName>
    </alternativeName>
</protein>
<dbReference type="Gene3D" id="3.30.70.260">
    <property type="match status" value="2"/>
</dbReference>
<proteinExistence type="inferred from homology"/>
<dbReference type="SUPFAM" id="SSF55021">
    <property type="entry name" value="ACT-like"/>
    <property type="match status" value="1"/>
</dbReference>
<comment type="similarity">
    <text evidence="3">Belongs to the HAD-like hydrolase superfamily. SerB family.</text>
</comment>
<gene>
    <name evidence="15" type="ORF">SYK_20410</name>
</gene>
<dbReference type="PANTHER" id="PTHR43344:SF2">
    <property type="entry name" value="PHOSPHOSERINE PHOSPHATASE"/>
    <property type="match status" value="1"/>
</dbReference>
<sequence>MVRRFVFFYAFMLEEIRDGRVFLLFELFTAKAFCDKVRGARFMMEKIILIHVTGSDRPGLTSELSEVLAGYDVDVLDIGQVVIHNFLTLGILIRLPANSQPVLKDLLFKAHELGVTMKLHPQSEGDYSGWVSEADKARHIITLLARSVSAEQIVAITQVVHESGLNIDTIHRLSGRVPLDCNDYECSRGCVEFTVRGTPHDIGAIRSRFLEISSELMVDIAFQEDNIFRRNRRLVCFDMDSTLIQAEVIDELAKEAGVGEEVAAITESAMRGELDFKQSLRKRLSLLEGLDESVLQKVAARLPMTEGAEKLITNLKNVGYKIAILSGGFTYFGDILQQRFGIDYVYANELEIKNGKLTGKAVGEIVDADKKAKLLQSIADLEGISLQQVIAVGDGANDLPMLNLAGLGIAFHAKPKVKKGARQSISTLGLDTILYLIGVRDREVLKG</sequence>
<dbReference type="CDD" id="cd04870">
    <property type="entry name" value="ACT_PSP_1"/>
    <property type="match status" value="1"/>
</dbReference>